<proteinExistence type="predicted"/>
<keyword evidence="1" id="KW-0378">Hydrolase</keyword>
<evidence type="ECO:0000256" key="1">
    <source>
        <dbReference type="ARBA" id="ARBA00022801"/>
    </source>
</evidence>
<dbReference type="Gene3D" id="3.40.50.1820">
    <property type="entry name" value="alpha/beta hydrolase"/>
    <property type="match status" value="1"/>
</dbReference>
<sequence>MGQNFEEEIKELHWESDRNSYVQLIPNIVYLEKEEYSLKLNLLVYRDPMDALFNRDGNKEVYPLIIYLQGCGWGWSEQDTFQFIPQLSEFAKDGYVVASIQYRLSSQDIFPAQLEDVKSAIRYLRTHAFQFNIDPKRVGIWGDSSGAHLALLAGLEAMGSLDDQVNIQAVVDWFGPTDLLSMSQYPSVFDHDSPHSPESKLVGGAIQENKEKARSASPIRYIHPSAPPTLIMHGDADDVVPYEQSVEMFKALRRAGNYAEMYKVKGAGHIGFTQPQTMEVVKSFFKKHLKSLS</sequence>
<dbReference type="PANTHER" id="PTHR48081:SF13">
    <property type="entry name" value="ALPHA_BETA HYDROLASE"/>
    <property type="match status" value="1"/>
</dbReference>
<dbReference type="EMBL" id="BMKR01000027">
    <property type="protein sequence ID" value="GGF98784.1"/>
    <property type="molecule type" value="Genomic_DNA"/>
</dbReference>
<reference evidence="3" key="2">
    <citation type="submission" date="2020-09" db="EMBL/GenBank/DDBJ databases">
        <authorList>
            <person name="Sun Q."/>
            <person name="Zhou Y."/>
        </authorList>
    </citation>
    <scope>NUCLEOTIDE SEQUENCE</scope>
    <source>
        <strain evidence="3">CGMCC 1.16134</strain>
    </source>
</reference>
<dbReference type="InterPro" id="IPR049492">
    <property type="entry name" value="BD-FAE-like_dom"/>
</dbReference>
<accession>A0A917CV71</accession>
<evidence type="ECO:0000259" key="2">
    <source>
        <dbReference type="Pfam" id="PF20434"/>
    </source>
</evidence>
<protein>
    <recommendedName>
        <fullName evidence="2">BD-FAE-like domain-containing protein</fullName>
    </recommendedName>
</protein>
<dbReference type="RefSeq" id="WP_189029652.1">
    <property type="nucleotide sequence ID" value="NZ_BMKR01000027.1"/>
</dbReference>
<feature type="domain" description="BD-FAE-like" evidence="2">
    <location>
        <begin position="56"/>
        <end position="252"/>
    </location>
</feature>
<reference evidence="3" key="1">
    <citation type="journal article" date="2014" name="Int. J. Syst. Evol. Microbiol.">
        <title>Complete genome sequence of Corynebacterium casei LMG S-19264T (=DSM 44701T), isolated from a smear-ripened cheese.</title>
        <authorList>
            <consortium name="US DOE Joint Genome Institute (JGI-PGF)"/>
            <person name="Walter F."/>
            <person name="Albersmeier A."/>
            <person name="Kalinowski J."/>
            <person name="Ruckert C."/>
        </authorList>
    </citation>
    <scope>NUCLEOTIDE SEQUENCE</scope>
    <source>
        <strain evidence="3">CGMCC 1.16134</strain>
    </source>
</reference>
<keyword evidence="4" id="KW-1185">Reference proteome</keyword>
<dbReference type="GO" id="GO:0016787">
    <property type="term" value="F:hydrolase activity"/>
    <property type="evidence" value="ECO:0007669"/>
    <property type="project" value="UniProtKB-KW"/>
</dbReference>
<dbReference type="PANTHER" id="PTHR48081">
    <property type="entry name" value="AB HYDROLASE SUPERFAMILY PROTEIN C4A8.06C"/>
    <property type="match status" value="1"/>
</dbReference>
<dbReference type="AlphaFoldDB" id="A0A917CV71"/>
<comment type="caution">
    <text evidence="3">The sequence shown here is derived from an EMBL/GenBank/DDBJ whole genome shotgun (WGS) entry which is preliminary data.</text>
</comment>
<organism evidence="3 4">
    <name type="scientific">Paenibacillus albidus</name>
    <dbReference type="NCBI Taxonomy" id="2041023"/>
    <lineage>
        <taxon>Bacteria</taxon>
        <taxon>Bacillati</taxon>
        <taxon>Bacillota</taxon>
        <taxon>Bacilli</taxon>
        <taxon>Bacillales</taxon>
        <taxon>Paenibacillaceae</taxon>
        <taxon>Paenibacillus</taxon>
    </lineage>
</organism>
<evidence type="ECO:0000313" key="3">
    <source>
        <dbReference type="EMBL" id="GGF98784.1"/>
    </source>
</evidence>
<name>A0A917CV71_9BACL</name>
<dbReference type="InterPro" id="IPR050300">
    <property type="entry name" value="GDXG_lipolytic_enzyme"/>
</dbReference>
<evidence type="ECO:0000313" key="4">
    <source>
        <dbReference type="Proteomes" id="UP000637643"/>
    </source>
</evidence>
<dbReference type="SUPFAM" id="SSF53474">
    <property type="entry name" value="alpha/beta-Hydrolases"/>
    <property type="match status" value="1"/>
</dbReference>
<dbReference type="Proteomes" id="UP000637643">
    <property type="component" value="Unassembled WGS sequence"/>
</dbReference>
<dbReference type="Pfam" id="PF20434">
    <property type="entry name" value="BD-FAE"/>
    <property type="match status" value="1"/>
</dbReference>
<gene>
    <name evidence="3" type="ORF">GCM10010912_49410</name>
</gene>
<dbReference type="InterPro" id="IPR029058">
    <property type="entry name" value="AB_hydrolase_fold"/>
</dbReference>